<evidence type="ECO:0000256" key="9">
    <source>
        <dbReference type="RuleBase" id="RU364040"/>
    </source>
</evidence>
<dbReference type="Gene3D" id="1.25.50.20">
    <property type="match status" value="1"/>
</dbReference>
<dbReference type="EC" id="3.4.11.-" evidence="9"/>
<dbReference type="Gene3D" id="2.60.40.1910">
    <property type="match status" value="1"/>
</dbReference>
<dbReference type="InterPro" id="IPR014782">
    <property type="entry name" value="Peptidase_M1_dom"/>
</dbReference>
<dbReference type="SUPFAM" id="SSF63737">
    <property type="entry name" value="Leukotriene A4 hydrolase N-terminal domain"/>
    <property type="match status" value="1"/>
</dbReference>
<evidence type="ECO:0000256" key="4">
    <source>
        <dbReference type="ARBA" id="ARBA00022670"/>
    </source>
</evidence>
<dbReference type="InterPro" id="IPR001930">
    <property type="entry name" value="Peptidase_M1"/>
</dbReference>
<evidence type="ECO:0000256" key="3">
    <source>
        <dbReference type="ARBA" id="ARBA00022438"/>
    </source>
</evidence>
<feature type="signal peptide" evidence="10">
    <location>
        <begin position="1"/>
        <end position="20"/>
    </location>
</feature>
<evidence type="ECO:0000313" key="15">
    <source>
        <dbReference type="Proteomes" id="UP001379533"/>
    </source>
</evidence>
<dbReference type="PROSITE" id="PS51257">
    <property type="entry name" value="PROKAR_LIPOPROTEIN"/>
    <property type="match status" value="1"/>
</dbReference>
<gene>
    <name evidence="14" type="ORF">LZC95_41925</name>
</gene>
<dbReference type="InterPro" id="IPR024571">
    <property type="entry name" value="ERAP1-like_C_dom"/>
</dbReference>
<evidence type="ECO:0000256" key="7">
    <source>
        <dbReference type="ARBA" id="ARBA00022833"/>
    </source>
</evidence>
<feature type="domain" description="ERAP1-like C-terminal" evidence="12">
    <location>
        <begin position="565"/>
        <end position="875"/>
    </location>
</feature>
<proteinExistence type="inferred from homology"/>
<dbReference type="Proteomes" id="UP001379533">
    <property type="component" value="Chromosome"/>
</dbReference>
<evidence type="ECO:0000313" key="14">
    <source>
        <dbReference type="EMBL" id="WXA92998.1"/>
    </source>
</evidence>
<dbReference type="PRINTS" id="PR00756">
    <property type="entry name" value="ALADIPTASE"/>
</dbReference>
<dbReference type="InterPro" id="IPR027268">
    <property type="entry name" value="Peptidase_M4/M1_CTD_sf"/>
</dbReference>
<protein>
    <recommendedName>
        <fullName evidence="9">Aminopeptidase</fullName>
        <ecNumber evidence="9">3.4.11.-</ecNumber>
    </recommendedName>
</protein>
<evidence type="ECO:0000256" key="5">
    <source>
        <dbReference type="ARBA" id="ARBA00022723"/>
    </source>
</evidence>
<evidence type="ECO:0000256" key="2">
    <source>
        <dbReference type="ARBA" id="ARBA00010136"/>
    </source>
</evidence>
<comment type="cofactor">
    <cofactor evidence="9">
        <name>Zn(2+)</name>
        <dbReference type="ChEBI" id="CHEBI:29105"/>
    </cofactor>
    <text evidence="9">Binds 1 zinc ion per subunit.</text>
</comment>
<keyword evidence="4 9" id="KW-0645">Protease</keyword>
<keyword evidence="8 9" id="KW-0482">Metalloprotease</keyword>
<evidence type="ECO:0000259" key="12">
    <source>
        <dbReference type="Pfam" id="PF11838"/>
    </source>
</evidence>
<evidence type="ECO:0000256" key="10">
    <source>
        <dbReference type="SAM" id="SignalP"/>
    </source>
</evidence>
<evidence type="ECO:0000259" key="13">
    <source>
        <dbReference type="Pfam" id="PF17900"/>
    </source>
</evidence>
<dbReference type="Gene3D" id="2.60.40.1730">
    <property type="entry name" value="tricorn interacting facor f3 domain"/>
    <property type="match status" value="1"/>
</dbReference>
<dbReference type="CDD" id="cd09601">
    <property type="entry name" value="M1_APN-Q_like"/>
    <property type="match status" value="1"/>
</dbReference>
<feature type="chain" id="PRO_5045781556" description="Aminopeptidase" evidence="10">
    <location>
        <begin position="21"/>
        <end position="899"/>
    </location>
</feature>
<dbReference type="Pfam" id="PF11838">
    <property type="entry name" value="ERAP1_C"/>
    <property type="match status" value="1"/>
</dbReference>
<dbReference type="Pfam" id="PF17900">
    <property type="entry name" value="Peptidase_M1_N"/>
    <property type="match status" value="1"/>
</dbReference>
<dbReference type="RefSeq" id="WP_394843596.1">
    <property type="nucleotide sequence ID" value="NZ_CP089982.1"/>
</dbReference>
<dbReference type="Pfam" id="PF01433">
    <property type="entry name" value="Peptidase_M1"/>
    <property type="match status" value="1"/>
</dbReference>
<dbReference type="SUPFAM" id="SSF55486">
    <property type="entry name" value="Metalloproteases ('zincins'), catalytic domain"/>
    <property type="match status" value="1"/>
</dbReference>
<dbReference type="PANTHER" id="PTHR11533">
    <property type="entry name" value="PROTEASE M1 ZINC METALLOPROTEASE"/>
    <property type="match status" value="1"/>
</dbReference>
<dbReference type="EMBL" id="CP089982">
    <property type="protein sequence ID" value="WXA92998.1"/>
    <property type="molecule type" value="Genomic_DNA"/>
</dbReference>
<name>A0ABZ2K2Q2_9BACT</name>
<comment type="catalytic activity">
    <reaction evidence="1">
        <text>Release of an N-terminal amino acid, Xaa-|-Yaa- from a peptide, amide or arylamide. Xaa is preferably Ala, but may be most amino acids including Pro (slow action). When a terminal hydrophobic residue is followed by a prolyl residue, the two may be released as an intact Xaa-Pro dipeptide.</text>
        <dbReference type="EC" id="3.4.11.2"/>
    </reaction>
</comment>
<dbReference type="InterPro" id="IPR050344">
    <property type="entry name" value="Peptidase_M1_aminopeptidases"/>
</dbReference>
<dbReference type="PANTHER" id="PTHR11533:SF174">
    <property type="entry name" value="PUROMYCIN-SENSITIVE AMINOPEPTIDASE-RELATED"/>
    <property type="match status" value="1"/>
</dbReference>
<dbReference type="InterPro" id="IPR034016">
    <property type="entry name" value="M1_APN-typ"/>
</dbReference>
<dbReference type="InterPro" id="IPR045357">
    <property type="entry name" value="Aminopeptidase_N-like_N"/>
</dbReference>
<reference evidence="14 15" key="1">
    <citation type="submission" date="2021-12" db="EMBL/GenBank/DDBJ databases">
        <title>Discovery of the Pendulisporaceae a myxobacterial family with distinct sporulation behavior and unique specialized metabolism.</title>
        <authorList>
            <person name="Garcia R."/>
            <person name="Popoff A."/>
            <person name="Bader C.D."/>
            <person name="Loehr J."/>
            <person name="Walesch S."/>
            <person name="Walt C."/>
            <person name="Boldt J."/>
            <person name="Bunk B."/>
            <person name="Haeckl F.J.F.P.J."/>
            <person name="Gunesch A.P."/>
            <person name="Birkelbach J."/>
            <person name="Nuebel U."/>
            <person name="Pietschmann T."/>
            <person name="Bach T."/>
            <person name="Mueller R."/>
        </authorList>
    </citation>
    <scope>NUCLEOTIDE SEQUENCE [LARGE SCALE GENOMIC DNA]</scope>
    <source>
        <strain evidence="14 15">MSr12523</strain>
    </source>
</reference>
<accession>A0ABZ2K2Q2</accession>
<feature type="domain" description="Aminopeptidase N-like N-terminal" evidence="13">
    <location>
        <begin position="55"/>
        <end position="232"/>
    </location>
</feature>
<dbReference type="Gene3D" id="1.10.390.10">
    <property type="entry name" value="Neutral Protease Domain 2"/>
    <property type="match status" value="1"/>
</dbReference>
<keyword evidence="6 9" id="KW-0378">Hydrolase</keyword>
<evidence type="ECO:0000259" key="11">
    <source>
        <dbReference type="Pfam" id="PF01433"/>
    </source>
</evidence>
<keyword evidence="7 9" id="KW-0862">Zinc</keyword>
<sequence>MKNRSIALAACALIATAVGACQSKTVAPASVYPTSSKAILPGAPPALRLPDYARPLRYDLDLTLDPSKEGFSGVIGIDLSVREATQIVWLNARNLRIREAKAVFSGQTETARVIPGGDDFVGFAFDRPIGPGAARLTVAYEAHVDDKGQTGLYRVKENTGDWYLYSEFEPIDARHAFPCFDEPSYKVPWKLTFHVKKEHVALANAKVQSETPAPDGMKTVVFEESKPLPSYLVALVVGPFDVIDAGTAGNHGTPLRFVVPKGRGAETRYAKEITPKLVGILEDYFDMPYPYGKLDVAVVPRYDGTMEHPGLVAVGQPLTLIKPDEETPARKQEYWNIAGHELGHYWFGDYVTLAWWDDTYLNEAFTTWLDLKVAQAVDPSSNFELVRLRGRSRAMSTDSLASSKRVRQPIASNDDMLNAFVADITYFKGSSVIRMFENFVGREKFQKMIRRYVRELAWKNATTEDFLSVFGAEAGQDVATAFKSFIDQSGLPMVTAEPICGKDSPPQLLLTQSRYMPIGSTANPDQRWDVPVCAKYGTSKGTERVCTLLKTPRAALTLEGECPDWVMPNEHATGYYRTGYTAEALSKLVKKAWPQLDAGEKIALISDTAALTHNGMLGVDEALALLPAMLKDADRHTIEASFEIVDQVRRTDLRPEQAAQYAKYVRGLYGAKVKALGWVPRSGDDTDTRFLRSSLLQKVGMAGDDPAIRKKARELVSKWFTDHKAIDPEVLEATMVIAANAGDRDLWNRLRQAARETHDRNDRSILVHALGSFRDPALIKESLGLLTSGEIEVRDGHELLESAFYERGARDEAYTFVRENFDKLAPHTPGRVGAILLRAAAVHCDKPHHDENVRFFTERAKQIEGGPQMLENILEKDSLCIARREKNDSGIAAFLKSVR</sequence>
<keyword evidence="5 9" id="KW-0479">Metal-binding</keyword>
<evidence type="ECO:0000256" key="6">
    <source>
        <dbReference type="ARBA" id="ARBA00022801"/>
    </source>
</evidence>
<keyword evidence="10" id="KW-0732">Signal</keyword>
<evidence type="ECO:0000256" key="8">
    <source>
        <dbReference type="ARBA" id="ARBA00023049"/>
    </source>
</evidence>
<organism evidence="14 15">
    <name type="scientific">Pendulispora brunnea</name>
    <dbReference type="NCBI Taxonomy" id="2905690"/>
    <lineage>
        <taxon>Bacteria</taxon>
        <taxon>Pseudomonadati</taxon>
        <taxon>Myxococcota</taxon>
        <taxon>Myxococcia</taxon>
        <taxon>Myxococcales</taxon>
        <taxon>Sorangiineae</taxon>
        <taxon>Pendulisporaceae</taxon>
        <taxon>Pendulispora</taxon>
    </lineage>
</organism>
<dbReference type="InterPro" id="IPR042097">
    <property type="entry name" value="Aminopeptidase_N-like_N_sf"/>
</dbReference>
<feature type="domain" description="Peptidase M1 membrane alanine aminopeptidase" evidence="11">
    <location>
        <begin position="269"/>
        <end position="484"/>
    </location>
</feature>
<comment type="similarity">
    <text evidence="2 9">Belongs to the peptidase M1 family.</text>
</comment>
<keyword evidence="3 9" id="KW-0031">Aminopeptidase</keyword>
<evidence type="ECO:0000256" key="1">
    <source>
        <dbReference type="ARBA" id="ARBA00000098"/>
    </source>
</evidence>
<keyword evidence="15" id="KW-1185">Reference proteome</keyword>